<dbReference type="AlphaFoldDB" id="A0A211ZV70"/>
<name>A0A211ZV70_9PROT</name>
<feature type="domain" description="Alginate export" evidence="1">
    <location>
        <begin position="112"/>
        <end position="494"/>
    </location>
</feature>
<evidence type="ECO:0000313" key="3">
    <source>
        <dbReference type="Proteomes" id="UP000196655"/>
    </source>
</evidence>
<protein>
    <recommendedName>
        <fullName evidence="1">Alginate export domain-containing protein</fullName>
    </recommendedName>
</protein>
<gene>
    <name evidence="2" type="ORF">BWR60_01125</name>
</gene>
<organism evidence="2 3">
    <name type="scientific">Inquilinus limosus</name>
    <dbReference type="NCBI Taxonomy" id="171674"/>
    <lineage>
        <taxon>Bacteria</taxon>
        <taxon>Pseudomonadati</taxon>
        <taxon>Pseudomonadota</taxon>
        <taxon>Alphaproteobacteria</taxon>
        <taxon>Rhodospirillales</taxon>
        <taxon>Rhodospirillaceae</taxon>
        <taxon>Inquilinus</taxon>
    </lineage>
</organism>
<sequence>MHSASAECWPGLVIPPRRAAEKAHVRHQPRRSVWNGPQRSLTAVRGLVLATAVAAMSAAAQAQVATDIGRAPTLTIERYPEDWSYLADSSRRTGHWTERFKYIPLSADGSTYLSTGVEIRSRYEGYTNVAWGAAPDDRYVWHRLMPYADFHAGRLRLFVQPILSGISGVRRAERPVDTTGADMLQAFVEVDADIAEGATLRLSAGRKLVSLGAGRFVDTRYGPNVPQAFDGFEATLAGRTRQVTALYFRPVDNKLGDFDDRTSHQKTLWGIYATQWLSENRANGFDVFYLGLQDRNAVYDQGTGKELVHTFGARIFGDTGSSYWNLEAALQGGTFKGHRRSGWGIGGEIGYRFLETPMQPDVRLTADVISGDDDANDPRLGTLNPLFPRGKYFASQSPIGQRNLIHVRPSITIRPHKDVELSLSGTAYWRQSAGDGIYAISGALVRSGKDSNARFIGTQVELAAAWQVTPELNLSASAGVFDPGTFIQETGPSQVIKLIGVTANYRF</sequence>
<dbReference type="RefSeq" id="WP_088149153.1">
    <property type="nucleotide sequence ID" value="NZ_NHON01000001.1"/>
</dbReference>
<comment type="caution">
    <text evidence="2">The sequence shown here is derived from an EMBL/GenBank/DDBJ whole genome shotgun (WGS) entry which is preliminary data.</text>
</comment>
<accession>A0A211ZV70</accession>
<dbReference type="Proteomes" id="UP000196655">
    <property type="component" value="Unassembled WGS sequence"/>
</dbReference>
<evidence type="ECO:0000259" key="1">
    <source>
        <dbReference type="Pfam" id="PF13372"/>
    </source>
</evidence>
<dbReference type="EMBL" id="NHON01000001">
    <property type="protein sequence ID" value="OWJ69163.1"/>
    <property type="molecule type" value="Genomic_DNA"/>
</dbReference>
<evidence type="ECO:0000313" key="2">
    <source>
        <dbReference type="EMBL" id="OWJ69163.1"/>
    </source>
</evidence>
<dbReference type="OrthoDB" id="311329at2"/>
<proteinExistence type="predicted"/>
<dbReference type="Gene3D" id="2.40.160.100">
    <property type="match status" value="1"/>
</dbReference>
<reference evidence="3" key="1">
    <citation type="submission" date="2017-05" db="EMBL/GenBank/DDBJ databases">
        <authorList>
            <person name="Macchi M."/>
            <person name="Festa S."/>
            <person name="Coppotelli B.M."/>
            <person name="Morelli I.S."/>
        </authorList>
    </citation>
    <scope>NUCLEOTIDE SEQUENCE [LARGE SCALE GENOMIC DNA]</scope>
    <source>
        <strain evidence="3">I</strain>
    </source>
</reference>
<keyword evidence="3" id="KW-1185">Reference proteome</keyword>
<dbReference type="InterPro" id="IPR025388">
    <property type="entry name" value="Alginate_export_dom"/>
</dbReference>
<dbReference type="Pfam" id="PF13372">
    <property type="entry name" value="Alginate_exp"/>
    <property type="match status" value="1"/>
</dbReference>
<dbReference type="InterPro" id="IPR053728">
    <property type="entry name" value="Alginate_Permeability_Chnl"/>
</dbReference>